<comment type="caution">
    <text evidence="3">The sequence shown here is derived from an EMBL/GenBank/DDBJ whole genome shotgun (WGS) entry which is preliminary data.</text>
</comment>
<feature type="region of interest" description="Disordered" evidence="1">
    <location>
        <begin position="1"/>
        <end position="21"/>
    </location>
</feature>
<feature type="region of interest" description="Disordered" evidence="1">
    <location>
        <begin position="81"/>
        <end position="137"/>
    </location>
</feature>
<protein>
    <submittedName>
        <fullName evidence="3">Uncharacterized protein</fullName>
    </submittedName>
</protein>
<dbReference type="Proteomes" id="UP000223968">
    <property type="component" value="Unassembled WGS sequence"/>
</dbReference>
<keyword evidence="2" id="KW-0472">Membrane</keyword>
<feature type="region of interest" description="Disordered" evidence="1">
    <location>
        <begin position="427"/>
        <end position="515"/>
    </location>
</feature>
<feature type="compositionally biased region" description="Basic and acidic residues" evidence="1">
    <location>
        <begin position="636"/>
        <end position="654"/>
    </location>
</feature>
<feature type="compositionally biased region" description="Basic and acidic residues" evidence="1">
    <location>
        <begin position="537"/>
        <end position="559"/>
    </location>
</feature>
<sequence length="835" mass="91210">MAPFSTLIISDTPARRSERATPPLSADYISKYFSDLLRSSTAAIVSQTLSVKSFPAMTESVDTTYTTTTTTIYKTIPFIEPSSSSASPSFTTSTVTPAKPSPPSSAPSIPKSSHSELATTSDHPKVTESAAAGGGCSEQKGTPKVVLILLIITAVTAVALSVAICWVKKNRKLCKQCKAPLLDQTLTKRRPSTHDTGTQQVSQPESPRGASERIRGMAASVLSFNTQLSRFQNTPHRNAEQGDSQWAPGSRNITSSSVPHGRDSEVTSVAPRLPPMNWEATRAEPASGYSNTFINSEGPQRGHGSTSIVSIIEKYAQMPDETADRLSHHNNTSQRVGQDESTPVNPTLGRHASNPSADVLTGSLRSHRRNNRQIVGADPVSSDPAWKSTNDEREGTIASTSTASTGPYHRFRVEQQRRLAMKKLNRSDYATRTGSPLAPQQEGFTTRTPREERELSQNESDSTPMESSRASPPTSITSMSTQRPAKYVQNDELPPPGFRGGPSRSSHAPSDTTMDSDANLTRMLRQWAFIDKQNMGLEDRAPTRSSSVRENRKDNEDAKLVPQGLNVRRSTSTPLPRLLSKFPFSGDKRASKDNGVELQVMKGSQSERTIRGHAPTTNQDDDWPSAHGYGSVSRSRTYDHNGRDDGSDEAHSNERAYSASSYSRPTTLLRVPEDYQTGEGNYNTNGSRLYAQQMYGSSEAGPSKQTAVTSFLDDWGDDNDTPADYVRNKYLRPESGSGSHTRKRSLLSLGRRGMVHDNRLGGTRTAGATEKDVLIGPNIYDAEGYGDSRRGSFIRGMAEIYGGVRKKRKGKKPIVGDGSFKKRRSGFLDVKKYFQ</sequence>
<accession>A0A2B7WKZ6</accession>
<feature type="transmembrane region" description="Helical" evidence="2">
    <location>
        <begin position="145"/>
        <end position="167"/>
    </location>
</feature>
<gene>
    <name evidence="3" type="ORF">AJ79_08315</name>
</gene>
<evidence type="ECO:0000256" key="2">
    <source>
        <dbReference type="SAM" id="Phobius"/>
    </source>
</evidence>
<organism evidence="3 4">
    <name type="scientific">Helicocarpus griseus UAMH5409</name>
    <dbReference type="NCBI Taxonomy" id="1447875"/>
    <lineage>
        <taxon>Eukaryota</taxon>
        <taxon>Fungi</taxon>
        <taxon>Dikarya</taxon>
        <taxon>Ascomycota</taxon>
        <taxon>Pezizomycotina</taxon>
        <taxon>Eurotiomycetes</taxon>
        <taxon>Eurotiomycetidae</taxon>
        <taxon>Onygenales</taxon>
        <taxon>Ajellomycetaceae</taxon>
        <taxon>Helicocarpus</taxon>
    </lineage>
</organism>
<feature type="region of interest" description="Disordered" evidence="1">
    <location>
        <begin position="188"/>
        <end position="212"/>
    </location>
</feature>
<keyword evidence="4" id="KW-1185">Reference proteome</keyword>
<feature type="region of interest" description="Disordered" evidence="1">
    <location>
        <begin position="325"/>
        <end position="410"/>
    </location>
</feature>
<dbReference type="EMBL" id="PDNB01000192">
    <property type="protein sequence ID" value="PGH00044.1"/>
    <property type="molecule type" value="Genomic_DNA"/>
</dbReference>
<feature type="compositionally biased region" description="Basic and acidic residues" evidence="1">
    <location>
        <begin position="586"/>
        <end position="595"/>
    </location>
</feature>
<feature type="compositionally biased region" description="Polar residues" evidence="1">
    <location>
        <begin position="329"/>
        <end position="345"/>
    </location>
</feature>
<proteinExistence type="predicted"/>
<name>A0A2B7WKZ6_9EURO</name>
<keyword evidence="2" id="KW-0812">Transmembrane</keyword>
<dbReference type="AlphaFoldDB" id="A0A2B7WKZ6"/>
<dbReference type="STRING" id="1447875.A0A2B7WKZ6"/>
<feature type="region of interest" description="Disordered" evidence="1">
    <location>
        <begin position="535"/>
        <end position="669"/>
    </location>
</feature>
<feature type="compositionally biased region" description="Polar residues" evidence="1">
    <location>
        <begin position="234"/>
        <end position="244"/>
    </location>
</feature>
<feature type="compositionally biased region" description="Polar residues" evidence="1">
    <location>
        <begin position="457"/>
        <end position="483"/>
    </location>
</feature>
<feature type="region of interest" description="Disordered" evidence="1">
    <location>
        <begin position="234"/>
        <end position="269"/>
    </location>
</feature>
<feature type="compositionally biased region" description="Polar residues" evidence="1">
    <location>
        <begin position="194"/>
        <end position="205"/>
    </location>
</feature>
<dbReference type="OrthoDB" id="4188049at2759"/>
<evidence type="ECO:0000313" key="3">
    <source>
        <dbReference type="EMBL" id="PGH00044.1"/>
    </source>
</evidence>
<reference evidence="3 4" key="1">
    <citation type="submission" date="2017-10" db="EMBL/GenBank/DDBJ databases">
        <title>Comparative genomics in systemic dimorphic fungi from Ajellomycetaceae.</title>
        <authorList>
            <person name="Munoz J.F."/>
            <person name="Mcewen J.G."/>
            <person name="Clay O.K."/>
            <person name="Cuomo C.A."/>
        </authorList>
    </citation>
    <scope>NUCLEOTIDE SEQUENCE [LARGE SCALE GENOMIC DNA]</scope>
    <source>
        <strain evidence="3 4">UAMH5409</strain>
    </source>
</reference>
<keyword evidence="2" id="KW-1133">Transmembrane helix</keyword>
<evidence type="ECO:0000313" key="4">
    <source>
        <dbReference type="Proteomes" id="UP000223968"/>
    </source>
</evidence>
<evidence type="ECO:0000256" key="1">
    <source>
        <dbReference type="SAM" id="MobiDB-lite"/>
    </source>
</evidence>
<feature type="compositionally biased region" description="Low complexity" evidence="1">
    <location>
        <begin position="81"/>
        <end position="98"/>
    </location>
</feature>